<dbReference type="RefSeq" id="WP_179457696.1">
    <property type="nucleotide sequence ID" value="NZ_BAAAPX010000001.1"/>
</dbReference>
<dbReference type="EMBL" id="JACCBJ010000001">
    <property type="protein sequence ID" value="NYD75911.1"/>
    <property type="molecule type" value="Genomic_DNA"/>
</dbReference>
<sequence length="142" mass="14587">MAVPSLGVDMPVVPVGLEPTGDVTIPSESHIAGWYRYSSGASDATGSIVLVAHVDAWDGIGPFSRLKDVAPGAEVVLSGPSGLRSFRVDGVAQPQKGPGSLKDFFVETGPAKLVLITCGGVFDDATGHYRDNVIVTATPIGP</sequence>
<gene>
    <name evidence="2" type="ORF">BJ963_003430</name>
</gene>
<dbReference type="Gene3D" id="2.40.260.10">
    <property type="entry name" value="Sortase"/>
    <property type="match status" value="1"/>
</dbReference>
<protein>
    <submittedName>
        <fullName evidence="2">Sortase (Surface protein transpeptidase)</fullName>
    </submittedName>
</protein>
<evidence type="ECO:0000256" key="1">
    <source>
        <dbReference type="ARBA" id="ARBA00022801"/>
    </source>
</evidence>
<keyword evidence="1" id="KW-0378">Hydrolase</keyword>
<dbReference type="CDD" id="cd05829">
    <property type="entry name" value="Sortase_F"/>
    <property type="match status" value="1"/>
</dbReference>
<dbReference type="InterPro" id="IPR005754">
    <property type="entry name" value="Sortase"/>
</dbReference>
<dbReference type="Pfam" id="PF04203">
    <property type="entry name" value="Sortase"/>
    <property type="match status" value="1"/>
</dbReference>
<evidence type="ECO:0000313" key="3">
    <source>
        <dbReference type="Proteomes" id="UP000589620"/>
    </source>
</evidence>
<dbReference type="GO" id="GO:0016787">
    <property type="term" value="F:hydrolase activity"/>
    <property type="evidence" value="ECO:0007669"/>
    <property type="project" value="UniProtKB-KW"/>
</dbReference>
<name>A0A852T4V7_9MICO</name>
<reference evidence="2 3" key="1">
    <citation type="submission" date="2020-07" db="EMBL/GenBank/DDBJ databases">
        <title>Sequencing the genomes of 1000 actinobacteria strains.</title>
        <authorList>
            <person name="Klenk H.-P."/>
        </authorList>
    </citation>
    <scope>NUCLEOTIDE SEQUENCE [LARGE SCALE GENOMIC DNA]</scope>
    <source>
        <strain evidence="2 3">DSM 23871</strain>
    </source>
</reference>
<dbReference type="InterPro" id="IPR023365">
    <property type="entry name" value="Sortase_dom-sf"/>
</dbReference>
<keyword evidence="3" id="KW-1185">Reference proteome</keyword>
<comment type="caution">
    <text evidence="2">The sequence shown here is derived from an EMBL/GenBank/DDBJ whole genome shotgun (WGS) entry which is preliminary data.</text>
</comment>
<proteinExistence type="predicted"/>
<dbReference type="Proteomes" id="UP000589620">
    <property type="component" value="Unassembled WGS sequence"/>
</dbReference>
<dbReference type="InterPro" id="IPR042001">
    <property type="entry name" value="Sortase_F"/>
</dbReference>
<evidence type="ECO:0000313" key="2">
    <source>
        <dbReference type="EMBL" id="NYD75911.1"/>
    </source>
</evidence>
<accession>A0A852T4V7</accession>
<organism evidence="2 3">
    <name type="scientific">Leifsonia soli</name>
    <dbReference type="NCBI Taxonomy" id="582665"/>
    <lineage>
        <taxon>Bacteria</taxon>
        <taxon>Bacillati</taxon>
        <taxon>Actinomycetota</taxon>
        <taxon>Actinomycetes</taxon>
        <taxon>Micrococcales</taxon>
        <taxon>Microbacteriaceae</taxon>
        <taxon>Leifsonia</taxon>
    </lineage>
</organism>
<dbReference type="SUPFAM" id="SSF63817">
    <property type="entry name" value="Sortase"/>
    <property type="match status" value="1"/>
</dbReference>
<dbReference type="AlphaFoldDB" id="A0A852T4V7"/>